<dbReference type="AlphaFoldDB" id="A0A239EEW4"/>
<dbReference type="EMBL" id="FZOH01000004">
    <property type="protein sequence ID" value="SNS42991.1"/>
    <property type="molecule type" value="Genomic_DNA"/>
</dbReference>
<feature type="domain" description="HNH nuclease" evidence="1">
    <location>
        <begin position="70"/>
        <end position="127"/>
    </location>
</feature>
<dbReference type="Pfam" id="PF01844">
    <property type="entry name" value="HNH"/>
    <property type="match status" value="1"/>
</dbReference>
<reference evidence="3" key="1">
    <citation type="submission" date="2017-06" db="EMBL/GenBank/DDBJ databases">
        <authorList>
            <person name="Varghese N."/>
            <person name="Submissions S."/>
        </authorList>
    </citation>
    <scope>NUCLEOTIDE SEQUENCE [LARGE SCALE GENOMIC DNA]</scope>
    <source>
        <strain evidence="3">DSM 45423</strain>
    </source>
</reference>
<dbReference type="GO" id="GO:0003676">
    <property type="term" value="F:nucleic acid binding"/>
    <property type="evidence" value="ECO:0007669"/>
    <property type="project" value="InterPro"/>
</dbReference>
<evidence type="ECO:0000313" key="2">
    <source>
        <dbReference type="EMBL" id="SNS42991.1"/>
    </source>
</evidence>
<evidence type="ECO:0000259" key="1">
    <source>
        <dbReference type="SMART" id="SM00507"/>
    </source>
</evidence>
<protein>
    <submittedName>
        <fullName evidence="2">HNH endonuclease</fullName>
    </submittedName>
</protein>
<dbReference type="InterPro" id="IPR002711">
    <property type="entry name" value="HNH"/>
</dbReference>
<proteinExistence type="predicted"/>
<name>A0A239EEW4_9ACTN</name>
<keyword evidence="2" id="KW-0378">Hydrolase</keyword>
<dbReference type="InterPro" id="IPR003615">
    <property type="entry name" value="HNH_nuc"/>
</dbReference>
<dbReference type="CDD" id="cd00085">
    <property type="entry name" value="HNHc"/>
    <property type="match status" value="1"/>
</dbReference>
<keyword evidence="3" id="KW-1185">Reference proteome</keyword>
<dbReference type="SMART" id="SM00507">
    <property type="entry name" value="HNHc"/>
    <property type="match status" value="1"/>
</dbReference>
<dbReference type="Proteomes" id="UP000198386">
    <property type="component" value="Unassembled WGS sequence"/>
</dbReference>
<keyword evidence="2" id="KW-0255">Endonuclease</keyword>
<gene>
    <name evidence="2" type="ORF">SAMN04488107_2516</name>
</gene>
<keyword evidence="2" id="KW-0540">Nuclease</keyword>
<evidence type="ECO:0000313" key="3">
    <source>
        <dbReference type="Proteomes" id="UP000198386"/>
    </source>
</evidence>
<dbReference type="Gene3D" id="1.10.30.50">
    <property type="match status" value="1"/>
</dbReference>
<dbReference type="GO" id="GO:0008270">
    <property type="term" value="F:zinc ion binding"/>
    <property type="evidence" value="ECO:0007669"/>
    <property type="project" value="InterPro"/>
</dbReference>
<sequence>MTELLNLGSGVELAGDVFGGLMDGILEQAAAEPWLGALVGLLLVHAVVRRIPGLLHGRSRRDPQRCFLRADKRLILRRAGHRCEHHSWLGGRCGATEDLQADHVHPHSRGGSTSVANGQALCPRHNTRKAARVLWDWELRRLERRRAAYFPAGAPTAVVRHADRPAPIGPPYLG</sequence>
<organism evidence="2 3">
    <name type="scientific">Geodermatophilus saharensis</name>
    <dbReference type="NCBI Taxonomy" id="1137994"/>
    <lineage>
        <taxon>Bacteria</taxon>
        <taxon>Bacillati</taxon>
        <taxon>Actinomycetota</taxon>
        <taxon>Actinomycetes</taxon>
        <taxon>Geodermatophilales</taxon>
        <taxon>Geodermatophilaceae</taxon>
        <taxon>Geodermatophilus</taxon>
    </lineage>
</organism>
<accession>A0A239EEW4</accession>
<dbReference type="GO" id="GO:0004519">
    <property type="term" value="F:endonuclease activity"/>
    <property type="evidence" value="ECO:0007669"/>
    <property type="project" value="UniProtKB-KW"/>
</dbReference>